<evidence type="ECO:0000256" key="2">
    <source>
        <dbReference type="ARBA" id="ARBA00009303"/>
    </source>
</evidence>
<feature type="region of interest" description="Disordered" evidence="6">
    <location>
        <begin position="1"/>
        <end position="21"/>
    </location>
</feature>
<accession>A0A401IPB4</accession>
<protein>
    <recommendedName>
        <fullName evidence="3">ribonucleoside-diphosphate reductase</fullName>
        <ecNumber evidence="3">1.17.4.1</ecNumber>
    </recommendedName>
</protein>
<keyword evidence="7" id="KW-1133">Transmembrane helix</keyword>
<dbReference type="Gene3D" id="1.10.620.20">
    <property type="entry name" value="Ribonucleotide Reductase, subunit A"/>
    <property type="match status" value="1"/>
</dbReference>
<organism evidence="8">
    <name type="scientific">Metapenaeus ensis nimavirus</name>
    <dbReference type="NCBI Taxonomy" id="2133794"/>
    <lineage>
        <taxon>Viruses</taxon>
        <taxon>Viruses incertae sedis</taxon>
        <taxon>Naldaviricetes</taxon>
        <taxon>Nimaviridae</taxon>
    </lineage>
</organism>
<dbReference type="GO" id="GO:0004748">
    <property type="term" value="F:ribonucleoside-diphosphate reductase activity, thioredoxin disulfide as acceptor"/>
    <property type="evidence" value="ECO:0007669"/>
    <property type="project" value="UniProtKB-EC"/>
</dbReference>
<dbReference type="Pfam" id="PF00268">
    <property type="entry name" value="Ribonuc_red_sm"/>
    <property type="match status" value="1"/>
</dbReference>
<feature type="compositionally biased region" description="Polar residues" evidence="6">
    <location>
        <begin position="1"/>
        <end position="11"/>
    </location>
</feature>
<dbReference type="SUPFAM" id="SSF47240">
    <property type="entry name" value="Ferritin-like"/>
    <property type="match status" value="1"/>
</dbReference>
<comment type="cofactor">
    <cofactor evidence="1">
        <name>Fe cation</name>
        <dbReference type="ChEBI" id="CHEBI:24875"/>
    </cofactor>
</comment>
<dbReference type="InterPro" id="IPR000358">
    <property type="entry name" value="RNR_small_fam"/>
</dbReference>
<dbReference type="UniPathway" id="UPA00326"/>
<comment type="similarity">
    <text evidence="2">Belongs to the ribonucleoside diphosphate reductase small chain family.</text>
</comment>
<keyword evidence="5" id="KW-0408">Iron</keyword>
<dbReference type="InterPro" id="IPR009078">
    <property type="entry name" value="Ferritin-like_SF"/>
</dbReference>
<reference evidence="8" key="1">
    <citation type="journal article" date="2018" name="J. Virol.">
        <title>Crustacean Genome Exploration Reveals the Evolutionary Origin of White Spot Syndrome Virus.</title>
        <authorList>
            <person name="Kawato S."/>
            <person name="Shitara A."/>
            <person name="Wang Y."/>
            <person name="Nozaki R."/>
            <person name="Kondo H."/>
            <person name="Hirono I."/>
        </authorList>
    </citation>
    <scope>NUCLEOTIDE SEQUENCE</scope>
    <source>
        <strain evidence="8">Mikawa-1</strain>
    </source>
</reference>
<comment type="caution">
    <text evidence="8">The sequence shown here is derived from an EMBL/GenBank/DDBJ whole genome shotgun (WGS) entry which is preliminary data.</text>
</comment>
<evidence type="ECO:0000256" key="1">
    <source>
        <dbReference type="ARBA" id="ARBA00001962"/>
    </source>
</evidence>
<dbReference type="PROSITE" id="PS00368">
    <property type="entry name" value="RIBORED_SMALL"/>
    <property type="match status" value="1"/>
</dbReference>
<proteinExistence type="inferred from homology"/>
<dbReference type="PANTHER" id="PTHR23409">
    <property type="entry name" value="RIBONUCLEOSIDE-DIPHOSPHATE REDUCTASE SMALL CHAIN"/>
    <property type="match status" value="1"/>
</dbReference>
<dbReference type="PANTHER" id="PTHR23409:SF18">
    <property type="entry name" value="RIBONUCLEOSIDE-DIPHOSPHATE REDUCTASE SUBUNIT M2"/>
    <property type="match status" value="1"/>
</dbReference>
<evidence type="ECO:0000256" key="4">
    <source>
        <dbReference type="ARBA" id="ARBA00023002"/>
    </source>
</evidence>
<evidence type="ECO:0000256" key="5">
    <source>
        <dbReference type="ARBA" id="ARBA00023004"/>
    </source>
</evidence>
<dbReference type="GO" id="GO:0009263">
    <property type="term" value="P:deoxyribonucleotide biosynthetic process"/>
    <property type="evidence" value="ECO:0007669"/>
    <property type="project" value="InterPro"/>
</dbReference>
<dbReference type="EMBL" id="BFCE01000002">
    <property type="protein sequence ID" value="GBG35458.1"/>
    <property type="molecule type" value="Genomic_DNA"/>
</dbReference>
<feature type="transmembrane region" description="Helical" evidence="7">
    <location>
        <begin position="225"/>
        <end position="246"/>
    </location>
</feature>
<name>A0A401IPB4_9VIRU</name>
<dbReference type="EC" id="1.17.4.1" evidence="3"/>
<keyword evidence="7" id="KW-0812">Transmembrane</keyword>
<evidence type="ECO:0000256" key="6">
    <source>
        <dbReference type="SAM" id="MobiDB-lite"/>
    </source>
</evidence>
<keyword evidence="4" id="KW-0560">Oxidoreductase</keyword>
<sequence>MASKETQSLSPTKKGEETDILSPEDYVPSITGLAKTYTGIVLDHLKSQTKPLKALFSGLVEKLHGGVKTDSHPLLIGDDNRFVTRPIRHQDLWEMYQRATAAFWTVWEVDLKDDVKHWKTLHPDERKFISHVLAFFAVADGVVIENLILRIIQQVKIMEAKAFYCAQINMEFIHADMYGKLIDTIIPDEEEKNALLHATENFPSIRRKIEWACKWIEKGEFSENILAFAVMEGIFFSGAFAAIFWLKEKKVMPGLTYSNELISRDEALHRNFACMLFTKGYVALPSRETVLDIITEAVEIEKDFFTDALPNTLIGLNVDQMKAHIEYVADNLLEELNMEKHYGTKTPLSFMESISMEMKTNFFERRVAEYQRAGVMASQEEGKNDFEFWDDVS</sequence>
<keyword evidence="7" id="KW-0472">Membrane</keyword>
<dbReference type="InterPro" id="IPR033909">
    <property type="entry name" value="RNR_small"/>
</dbReference>
<dbReference type="CDD" id="cd01049">
    <property type="entry name" value="RNRR2"/>
    <property type="match status" value="1"/>
</dbReference>
<evidence type="ECO:0000256" key="3">
    <source>
        <dbReference type="ARBA" id="ARBA00012274"/>
    </source>
</evidence>
<dbReference type="InterPro" id="IPR030475">
    <property type="entry name" value="RNR_small_AS"/>
</dbReference>
<dbReference type="InterPro" id="IPR012348">
    <property type="entry name" value="RNR-like"/>
</dbReference>
<evidence type="ECO:0000256" key="7">
    <source>
        <dbReference type="SAM" id="Phobius"/>
    </source>
</evidence>
<evidence type="ECO:0000313" key="8">
    <source>
        <dbReference type="EMBL" id="GBG35458.1"/>
    </source>
</evidence>